<dbReference type="SUPFAM" id="SSF48403">
    <property type="entry name" value="Ankyrin repeat"/>
    <property type="match status" value="1"/>
</dbReference>
<evidence type="ECO:0000256" key="1">
    <source>
        <dbReference type="ARBA" id="ARBA00022737"/>
    </source>
</evidence>
<proteinExistence type="predicted"/>
<dbReference type="Proteomes" id="UP000649617">
    <property type="component" value="Unassembled WGS sequence"/>
</dbReference>
<keyword evidence="5" id="KW-1185">Reference proteome</keyword>
<feature type="repeat" description="ANK" evidence="3">
    <location>
        <begin position="496"/>
        <end position="528"/>
    </location>
</feature>
<dbReference type="AlphaFoldDB" id="A0A812MIB1"/>
<reference evidence="4" key="1">
    <citation type="submission" date="2021-02" db="EMBL/GenBank/DDBJ databases">
        <authorList>
            <person name="Dougan E. K."/>
            <person name="Rhodes N."/>
            <person name="Thang M."/>
            <person name="Chan C."/>
        </authorList>
    </citation>
    <scope>NUCLEOTIDE SEQUENCE</scope>
</reference>
<evidence type="ECO:0000313" key="5">
    <source>
        <dbReference type="Proteomes" id="UP000649617"/>
    </source>
</evidence>
<accession>A0A812MIB1</accession>
<dbReference type="EMBL" id="CAJNIZ010008668">
    <property type="protein sequence ID" value="CAE7270046.1"/>
    <property type="molecule type" value="Genomic_DNA"/>
</dbReference>
<organism evidence="4 5">
    <name type="scientific">Symbiodinium pilosum</name>
    <name type="common">Dinoflagellate</name>
    <dbReference type="NCBI Taxonomy" id="2952"/>
    <lineage>
        <taxon>Eukaryota</taxon>
        <taxon>Sar</taxon>
        <taxon>Alveolata</taxon>
        <taxon>Dinophyceae</taxon>
        <taxon>Suessiales</taxon>
        <taxon>Symbiodiniaceae</taxon>
        <taxon>Symbiodinium</taxon>
    </lineage>
</organism>
<sequence>MHVGAHWYRAMVRVADFLRMSGPPEPHNVLQEQGLLHQWYPGMFVIFVSHQWLSSGHPDPQGKQVEVLQKALRGIIDGSLQVTEDIVSRSDDKSLSSDTRRHIADGFLFFDWFSIPQITARQNGVNEDTTKSDAALAVQSIPAYVELSNVFLAVVPELVHEDSTELVNYATWLSRGWCRAELWCRLLSSKADNSVIVVYSATESEFMFPLDWQNNSIVDGRFTVEADRTTVARLGEVAVESPSSSVLRCNYRFYAALRPKLLKQERKHQDADGFLKYFQFNSVLEAALDDSSMNAVMCAVLSGDTFMLRLLVANGADMNTKLRGLSSLGYYDSQTVLMAATKSRQEPSVLATLIELRADVNARSRTGLSALAMARTPGHVKVLLENGAEAPPRVLSGVASFACPETVKVLLSYRCEPTFDPESGSSGPLHAVALLSRGNIKAIETAELLLAHRADVNACARPVNDLLWICRQARLRTAFYGFANCNMTTRLWASFAGITPLGYAAMVGHEQLTKLFLKYGAESFPNERGDTPEDLARNNHHYHLIPLLATFST</sequence>
<evidence type="ECO:0000256" key="3">
    <source>
        <dbReference type="PROSITE-ProRule" id="PRU00023"/>
    </source>
</evidence>
<keyword evidence="2 3" id="KW-0040">ANK repeat</keyword>
<dbReference type="PROSITE" id="PS50297">
    <property type="entry name" value="ANK_REP_REGION"/>
    <property type="match status" value="1"/>
</dbReference>
<dbReference type="PROSITE" id="PS50088">
    <property type="entry name" value="ANK_REPEAT"/>
    <property type="match status" value="1"/>
</dbReference>
<evidence type="ECO:0000313" key="4">
    <source>
        <dbReference type="EMBL" id="CAE7270046.1"/>
    </source>
</evidence>
<gene>
    <name evidence="4" type="ORF">SPIL2461_LOCUS5914</name>
</gene>
<dbReference type="SMART" id="SM00248">
    <property type="entry name" value="ANK"/>
    <property type="match status" value="4"/>
</dbReference>
<protein>
    <submittedName>
        <fullName evidence="4">Uncharacterized protein</fullName>
    </submittedName>
</protein>
<dbReference type="Pfam" id="PF00023">
    <property type="entry name" value="Ank"/>
    <property type="match status" value="2"/>
</dbReference>
<dbReference type="PANTHER" id="PTHR24126">
    <property type="entry name" value="ANKYRIN REPEAT, PH AND SEC7 DOMAIN CONTAINING PROTEIN SECG-RELATED"/>
    <property type="match status" value="1"/>
</dbReference>
<name>A0A812MIB1_SYMPI</name>
<dbReference type="InterPro" id="IPR036770">
    <property type="entry name" value="Ankyrin_rpt-contain_sf"/>
</dbReference>
<dbReference type="Gene3D" id="1.25.40.20">
    <property type="entry name" value="Ankyrin repeat-containing domain"/>
    <property type="match status" value="2"/>
</dbReference>
<comment type="caution">
    <text evidence="4">The sequence shown here is derived from an EMBL/GenBank/DDBJ whole genome shotgun (WGS) entry which is preliminary data.</text>
</comment>
<dbReference type="OrthoDB" id="194358at2759"/>
<dbReference type="PANTHER" id="PTHR24126:SF14">
    <property type="entry name" value="ANK_REP_REGION DOMAIN-CONTAINING PROTEIN"/>
    <property type="match status" value="1"/>
</dbReference>
<evidence type="ECO:0000256" key="2">
    <source>
        <dbReference type="ARBA" id="ARBA00023043"/>
    </source>
</evidence>
<keyword evidence="1" id="KW-0677">Repeat</keyword>
<dbReference type="InterPro" id="IPR002110">
    <property type="entry name" value="Ankyrin_rpt"/>
</dbReference>